<evidence type="ECO:0000256" key="5">
    <source>
        <dbReference type="ARBA" id="ARBA00022833"/>
    </source>
</evidence>
<dbReference type="InterPro" id="IPR021027">
    <property type="entry name" value="Transposase_put_HTH"/>
</dbReference>
<keyword evidence="5" id="KW-0862">Zinc</keyword>
<dbReference type="EMBL" id="JAMQOT010000005">
    <property type="protein sequence ID" value="MDF9746985.1"/>
    <property type="molecule type" value="Genomic_DNA"/>
</dbReference>
<proteinExistence type="inferred from homology"/>
<dbReference type="GO" id="GO:0032196">
    <property type="term" value="P:transposition"/>
    <property type="evidence" value="ECO:0007669"/>
    <property type="project" value="UniProtKB-KW"/>
</dbReference>
<keyword evidence="6" id="KW-0238">DNA-binding</keyword>
<dbReference type="GO" id="GO:0003677">
    <property type="term" value="F:DNA binding"/>
    <property type="evidence" value="ECO:0007669"/>
    <property type="project" value="UniProtKB-KW"/>
</dbReference>
<comment type="similarity">
    <text evidence="2">In the N-terminal section; belongs to the transposase 2 family.</text>
</comment>
<feature type="region of interest" description="Disordered" evidence="8">
    <location>
        <begin position="231"/>
        <end position="251"/>
    </location>
</feature>
<dbReference type="Pfam" id="PF07282">
    <property type="entry name" value="Cas12f1-like_TNB"/>
    <property type="match status" value="1"/>
</dbReference>
<dbReference type="GO" id="GO:0006310">
    <property type="term" value="P:DNA recombination"/>
    <property type="evidence" value="ECO:0007669"/>
    <property type="project" value="UniProtKB-KW"/>
</dbReference>
<keyword evidence="13" id="KW-1185">Reference proteome</keyword>
<dbReference type="InterPro" id="IPR010095">
    <property type="entry name" value="Cas12f1-like_TNB"/>
</dbReference>
<feature type="domain" description="Transposase putative helix-turn-helix" evidence="11">
    <location>
        <begin position="6"/>
        <end position="40"/>
    </location>
</feature>
<dbReference type="PANTHER" id="PTHR30405:SF25">
    <property type="entry name" value="RNA-GUIDED DNA ENDONUCLEASE INSQ-RELATED"/>
    <property type="match status" value="1"/>
</dbReference>
<dbReference type="InterPro" id="IPR051399">
    <property type="entry name" value="RNA-guided_DNA_endo/Transpos"/>
</dbReference>
<keyword evidence="7" id="KW-0233">DNA recombination</keyword>
<dbReference type="Pfam" id="PF01385">
    <property type="entry name" value="OrfB_IS605"/>
    <property type="match status" value="1"/>
</dbReference>
<dbReference type="GO" id="GO:0046872">
    <property type="term" value="F:metal ion binding"/>
    <property type="evidence" value="ECO:0007669"/>
    <property type="project" value="UniProtKB-KW"/>
</dbReference>
<evidence type="ECO:0000256" key="1">
    <source>
        <dbReference type="ARBA" id="ARBA00008761"/>
    </source>
</evidence>
<evidence type="ECO:0000256" key="8">
    <source>
        <dbReference type="SAM" id="MobiDB-lite"/>
    </source>
</evidence>
<dbReference type="PANTHER" id="PTHR30405">
    <property type="entry name" value="TRANSPOSASE"/>
    <property type="match status" value="1"/>
</dbReference>
<evidence type="ECO:0000256" key="4">
    <source>
        <dbReference type="ARBA" id="ARBA00022723"/>
    </source>
</evidence>
<dbReference type="Pfam" id="PF12323">
    <property type="entry name" value="HTH_OrfB_IS605"/>
    <property type="match status" value="1"/>
</dbReference>
<evidence type="ECO:0000259" key="11">
    <source>
        <dbReference type="Pfam" id="PF12323"/>
    </source>
</evidence>
<name>A0A9Q4Q0T8_9EURY</name>
<sequence length="444" mass="50869">MEYSPRYRLLPTTEQRESLDWTRDIVRQVYNHALYEFNQIREDEGTLRQRVWQVRDDLPQLKQQWTDLKRVYSTVLQKAVERIRTNINNLAKLKAKGHDVGSLNWKSPREYRSFTYRQSGFELDKKSGPRDRAILRLKKIRGETVEIPIRLHRDLPEHHAIKEVTVKKEPTGAWYASFCISTDETEKPDVDDIGSEDSVGLDLGVLNFVHDSDSRSIGRLDLSEERERLEREQRSLSRKQHGSNNWEKQRRRVAEVHARMSSKKSDYKHKLAHFYTTAYDAVFVENLHVKSMLEADGNAQNKAEVGWRNFITILKHHGRKNGCHVVEVDPCGTTKECASCGVETEKPLWVREHSCPSCGFEVDRDWNAALNVKSRGLSKLGVVHSKATSSELQCDSDGLRKSHSDFRTPVETATAVDARSVSASRVVEAGSSFLKERAAVAASE</sequence>
<feature type="domain" description="Probable transposase IS891/IS1136/IS1341" evidence="9">
    <location>
        <begin position="196"/>
        <end position="294"/>
    </location>
</feature>
<reference evidence="12" key="1">
    <citation type="submission" date="2022-06" db="EMBL/GenBank/DDBJ databases">
        <title>Natrinema sp. a new haloarchaeum isolate from saline soil.</title>
        <authorList>
            <person name="Strakova D."/>
            <person name="Galisteo C."/>
            <person name="Sanchez-Porro C."/>
            <person name="Ventosa A."/>
        </authorList>
    </citation>
    <scope>NUCLEOTIDE SEQUENCE</scope>
    <source>
        <strain evidence="12">S1CR25-10</strain>
    </source>
</reference>
<feature type="domain" description="Cas12f1-like TNB" evidence="10">
    <location>
        <begin position="307"/>
        <end position="372"/>
    </location>
</feature>
<keyword evidence="4" id="KW-0479">Metal-binding</keyword>
<evidence type="ECO:0000256" key="6">
    <source>
        <dbReference type="ARBA" id="ARBA00023125"/>
    </source>
</evidence>
<comment type="similarity">
    <text evidence="1">In the C-terminal section; belongs to the transposase 35 family.</text>
</comment>
<dbReference type="NCBIfam" id="NF040570">
    <property type="entry name" value="guided_TnpB"/>
    <property type="match status" value="1"/>
</dbReference>
<keyword evidence="3" id="KW-0815">Transposition</keyword>
<evidence type="ECO:0000256" key="2">
    <source>
        <dbReference type="ARBA" id="ARBA00011044"/>
    </source>
</evidence>
<comment type="caution">
    <text evidence="12">The sequence shown here is derived from an EMBL/GenBank/DDBJ whole genome shotgun (WGS) entry which is preliminary data.</text>
</comment>
<evidence type="ECO:0000259" key="10">
    <source>
        <dbReference type="Pfam" id="PF07282"/>
    </source>
</evidence>
<evidence type="ECO:0000256" key="3">
    <source>
        <dbReference type="ARBA" id="ARBA00022578"/>
    </source>
</evidence>
<dbReference type="InterPro" id="IPR001959">
    <property type="entry name" value="Transposase"/>
</dbReference>
<dbReference type="AlphaFoldDB" id="A0A9Q4Q0T8"/>
<dbReference type="Proteomes" id="UP001154061">
    <property type="component" value="Unassembled WGS sequence"/>
</dbReference>
<accession>A0A9Q4Q0T8</accession>
<dbReference type="RefSeq" id="WP_277522723.1">
    <property type="nucleotide sequence ID" value="NZ_JAMQOT010000005.1"/>
</dbReference>
<evidence type="ECO:0000313" key="13">
    <source>
        <dbReference type="Proteomes" id="UP001154061"/>
    </source>
</evidence>
<evidence type="ECO:0000313" key="12">
    <source>
        <dbReference type="EMBL" id="MDF9746985.1"/>
    </source>
</evidence>
<evidence type="ECO:0000256" key="7">
    <source>
        <dbReference type="ARBA" id="ARBA00023172"/>
    </source>
</evidence>
<organism evidence="12 13">
    <name type="scientific">Natrinema salsiterrestre</name>
    <dbReference type="NCBI Taxonomy" id="2950540"/>
    <lineage>
        <taxon>Archaea</taxon>
        <taxon>Methanobacteriati</taxon>
        <taxon>Methanobacteriota</taxon>
        <taxon>Stenosarchaea group</taxon>
        <taxon>Halobacteria</taxon>
        <taxon>Halobacteriales</taxon>
        <taxon>Natrialbaceae</taxon>
        <taxon>Natrinema</taxon>
    </lineage>
</organism>
<evidence type="ECO:0000259" key="9">
    <source>
        <dbReference type="Pfam" id="PF01385"/>
    </source>
</evidence>
<gene>
    <name evidence="12" type="ORF">NDI89_15445</name>
</gene>
<protein>
    <submittedName>
        <fullName evidence="12">Transposase</fullName>
    </submittedName>
</protein>